<keyword evidence="4" id="KW-0732">Signal</keyword>
<feature type="domain" description="TonB-dependent receptor plug" evidence="5">
    <location>
        <begin position="70"/>
        <end position="181"/>
    </location>
</feature>
<keyword evidence="2" id="KW-0472">Membrane</keyword>
<dbReference type="Gene3D" id="2.40.170.20">
    <property type="entry name" value="TonB-dependent receptor, beta-barrel domain"/>
    <property type="match status" value="1"/>
</dbReference>
<reference evidence="6 7" key="1">
    <citation type="submission" date="2020-08" db="EMBL/GenBank/DDBJ databases">
        <title>The Agave Microbiome: Exploring the role of microbial communities in plant adaptations to desert environments.</title>
        <authorList>
            <person name="Partida-Martinez L.P."/>
        </authorList>
    </citation>
    <scope>NUCLEOTIDE SEQUENCE [LARGE SCALE GENOMIC DNA]</scope>
    <source>
        <strain evidence="6 7">AS3.13</strain>
    </source>
</reference>
<reference evidence="6 7" key="2">
    <citation type="submission" date="2020-08" db="EMBL/GenBank/DDBJ databases">
        <authorList>
            <person name="Partida-Martinez L."/>
            <person name="Huntemann M."/>
            <person name="Clum A."/>
            <person name="Wang J."/>
            <person name="Palaniappan K."/>
            <person name="Ritter S."/>
            <person name="Chen I.-M."/>
            <person name="Stamatis D."/>
            <person name="Reddy T."/>
            <person name="O'Malley R."/>
            <person name="Daum C."/>
            <person name="Shapiro N."/>
            <person name="Ivanova N."/>
            <person name="Kyrpides N."/>
            <person name="Woyke T."/>
        </authorList>
    </citation>
    <scope>NUCLEOTIDE SEQUENCE [LARGE SCALE GENOMIC DNA]</scope>
    <source>
        <strain evidence="6 7">AS3.13</strain>
    </source>
</reference>
<dbReference type="Proteomes" id="UP000522313">
    <property type="component" value="Unassembled WGS sequence"/>
</dbReference>
<dbReference type="Pfam" id="PF07715">
    <property type="entry name" value="Plug"/>
    <property type="match status" value="1"/>
</dbReference>
<dbReference type="InterPro" id="IPR012910">
    <property type="entry name" value="Plug_dom"/>
</dbReference>
<dbReference type="EMBL" id="JACHBT010000003">
    <property type="protein sequence ID" value="MBB6503729.1"/>
    <property type="molecule type" value="Genomic_DNA"/>
</dbReference>
<dbReference type="AlphaFoldDB" id="A0A7X0J9V5"/>
<accession>A0A7X0J9V5</accession>
<comment type="subcellular location">
    <subcellularLocation>
        <location evidence="1">Cell outer membrane</location>
    </subcellularLocation>
</comment>
<organism evidence="6 7">
    <name type="scientific">Sphingomonas endophytica</name>
    <dbReference type="NCBI Taxonomy" id="869719"/>
    <lineage>
        <taxon>Bacteria</taxon>
        <taxon>Pseudomonadati</taxon>
        <taxon>Pseudomonadota</taxon>
        <taxon>Alphaproteobacteria</taxon>
        <taxon>Sphingomonadales</taxon>
        <taxon>Sphingomonadaceae</taxon>
        <taxon>Sphingomonas</taxon>
    </lineage>
</organism>
<sequence length="1131" mass="122313">MKRTHLRAGLAAGTALALVAICGAALAQEAPVTVSTGPAGAGADAGDTAGDSDVVVTGVRKALETAARKKRNADTVVDSITATDIGAFPDKSVAEALQRVPGVTVIRSAAKDDVMHYSAEPSGIVIRGLQQVRSEFNGRDTFSATSGYGLSWNDISPELMAGVDTYKNQTAEMIEGGIAGTVNLRTRLPFDQSGQVFALSATQNYGDKSQRATPDLSGLYSNRFVTGIGEFGILANVAYSHVITNSRGVTLPRMMPFAPGTYEAGKTTYIPSGIGFSDTNYDRERFGVSLAGQWKSNDGRLVATGQFNRSQYDTTWVEHQALSYWAWVDPASTNHSTVWTDASILQPPDAPGLGFNEAGGGTPFTFRDDGLFQKGVITGSRGGWGYGAIDWATGDRYVPGSTDQYGVLPNGLPLFQPCLNSDVSHANQPCRAGAPIDVATRYSHEKRVVEDAAFNLSWQAGDRLTFTADYQHVKATNYNYDITFNQRTYADVALDLTGRYPRMTLLSPSGYNQIGDQPFGDPRNYQPASAMDHITDSEGQLDAFRLDGVYALGSPWLSEIHFGGRFANRRQEHRWSLYNWASITSDWGVNPADSAFLTSGPTYNADGSVRFRGYEPGFWESLSYGQNLLGGGLLGTSPLVFMRSDILADPSQTFSRFSATAQSQGGAIASSSWNPICSRPDEIEGSCFTPGELLSVRERTRSAYVMAKFGGESADVAGINITGNVGVRWVNIRNQSAGALNYAVAFTESDLNCVPLTPEAIAALQPGQFAVTPGCLAAGSTEDRAFASGGSTPSTVRVDHNYWLPSFNLRAGLGNEWFVRFAASRAISKPDIGLLKNFTVLKRSFVPQSEIRQGNPNLILGPDGQPTGLRYGYTATAGNPRLKPVSADQLDLSIEKYDGSIGSLSAAAFYKKFHDYIQNGIFSVPIENNGVTRDVVVTGPTNGDGASIYGFELAFQRYFDFLPKPLDGLGIQTNYTRIFNKGVKNANLVVDTVGGDSTVARSALTGQIQVDRLENMSDHALNAILFYEKGPLGARVAYNWRSRYLNSVNDCCLGFPVWNKSEGFLDASLRFAITPNLEFNLQGSNLLNTKIRMEAQVSGPTNEDPSRPVKYLPGGWFEQDRRFQFGVRAKF</sequence>
<keyword evidence="6" id="KW-0675">Receptor</keyword>
<feature type="signal peptide" evidence="4">
    <location>
        <begin position="1"/>
        <end position="27"/>
    </location>
</feature>
<dbReference type="RefSeq" id="WP_184504143.1">
    <property type="nucleotide sequence ID" value="NZ_JACHBT010000003.1"/>
</dbReference>
<evidence type="ECO:0000259" key="5">
    <source>
        <dbReference type="Pfam" id="PF07715"/>
    </source>
</evidence>
<evidence type="ECO:0000256" key="3">
    <source>
        <dbReference type="ARBA" id="ARBA00023237"/>
    </source>
</evidence>
<dbReference type="GO" id="GO:0009279">
    <property type="term" value="C:cell outer membrane"/>
    <property type="evidence" value="ECO:0007669"/>
    <property type="project" value="UniProtKB-SubCell"/>
</dbReference>
<dbReference type="NCBIfam" id="TIGR01782">
    <property type="entry name" value="TonB-Xanth-Caul"/>
    <property type="match status" value="1"/>
</dbReference>
<gene>
    <name evidence="6" type="ORF">F4693_000684</name>
</gene>
<proteinExistence type="predicted"/>
<name>A0A7X0J9V5_9SPHN</name>
<dbReference type="Gene3D" id="2.170.130.10">
    <property type="entry name" value="TonB-dependent receptor, plug domain"/>
    <property type="match status" value="1"/>
</dbReference>
<dbReference type="SUPFAM" id="SSF56935">
    <property type="entry name" value="Porins"/>
    <property type="match status" value="1"/>
</dbReference>
<evidence type="ECO:0000256" key="1">
    <source>
        <dbReference type="ARBA" id="ARBA00004442"/>
    </source>
</evidence>
<keyword evidence="3" id="KW-0998">Cell outer membrane</keyword>
<dbReference type="InterPro" id="IPR010104">
    <property type="entry name" value="TonB_rcpt_bac"/>
</dbReference>
<dbReference type="InterPro" id="IPR036942">
    <property type="entry name" value="Beta-barrel_TonB_sf"/>
</dbReference>
<dbReference type="InterPro" id="IPR037066">
    <property type="entry name" value="Plug_dom_sf"/>
</dbReference>
<evidence type="ECO:0000256" key="2">
    <source>
        <dbReference type="ARBA" id="ARBA00023136"/>
    </source>
</evidence>
<evidence type="ECO:0000313" key="7">
    <source>
        <dbReference type="Proteomes" id="UP000522313"/>
    </source>
</evidence>
<dbReference type="PANTHER" id="PTHR40980:SF3">
    <property type="entry name" value="TONB-DEPENDENT RECEPTOR-LIKE BETA-BARREL DOMAIN-CONTAINING PROTEIN"/>
    <property type="match status" value="1"/>
</dbReference>
<protein>
    <submittedName>
        <fullName evidence="6">TonB-dependent receptor</fullName>
    </submittedName>
</protein>
<comment type="caution">
    <text evidence="6">The sequence shown here is derived from an EMBL/GenBank/DDBJ whole genome shotgun (WGS) entry which is preliminary data.</text>
</comment>
<feature type="chain" id="PRO_5031095920" evidence="4">
    <location>
        <begin position="28"/>
        <end position="1131"/>
    </location>
</feature>
<evidence type="ECO:0000256" key="4">
    <source>
        <dbReference type="SAM" id="SignalP"/>
    </source>
</evidence>
<evidence type="ECO:0000313" key="6">
    <source>
        <dbReference type="EMBL" id="MBB6503729.1"/>
    </source>
</evidence>
<dbReference type="PANTHER" id="PTHR40980">
    <property type="entry name" value="PLUG DOMAIN-CONTAINING PROTEIN"/>
    <property type="match status" value="1"/>
</dbReference>